<keyword evidence="2" id="KW-0812">Transmembrane</keyword>
<dbReference type="VEuPathDB" id="PiroplasmaDB:BEWA_043030"/>
<dbReference type="RefSeq" id="XP_004833714.1">
    <property type="nucleotide sequence ID" value="XM_004833657.1"/>
</dbReference>
<sequence length="1348" mass="153205">MIGSGSKSRIFYYLIILFLVINLKNVYRVYALSGEFDANGNGITQNSLTSTTIPTTINQEQSTDENKSESIDSVNKVPDLKSSDQLFPKPDSQKNEVDQSGHKPIDQLPPSDDYDEDDVRGIDEKSGEISRYTLGVDQEWLRRENAAKVVGSKLPASTSVGYNKRTHTLEPILSAQKTLGGVIQSLVDNESILRRKYSQKVKIQHDLSLAITRETAQVVSLLTSGELQKLRMKHPLVFQRLVEPLQTQHALNILLSKDMNRMKRYNKNWYSYAKNDDKKALLDELRNYCGNKALYASNIKQPKKMKKSREDVYKKLELFHNDYQCQLVVRENQISEKILRTFEQQSGLYIAPLYNSISPSIGNKWLLSKFEQYFSQSANLNLDLLGKTAYSLIGRFMLMVENGTVLPTSPSSQVALSSLTTILSNIMEGIVEPTTFLGKKKYYGFMNMCDVKCAEGLFKPKSNFFYKELLNKQLEILKWVTAFYNDDLLRIDTSAQKLLLEIMYRTTRDPGFLRSYKSVRLNIKSEFEDKDKSFIELDTPIPVPIKFQKLERVTKNTGQLQDVTDENKPTKSPIMGKFKIFMSRFLSGFRKQGSSVDNKALSSSIVPYEVFKTPKNIVASLDNLFLDTFYNIADYIKSAAEHENNVYYETLNTFVLIQNIHGAIHSFEDKKTKSLASSKTLGAVFRWLNMNPREHLSHIPNKFLPFTSLSLQLMFFLQNVVESYTMSFLGSLKGFFRGLIKFGFKGRFRPKTYAQLYEFLEPHVVYNSGKYLNSLDIISSMVSKFKDLFLSKPAIPSPIIQYITVFVGLWAKGASGDFSMSDINMDRVRKTFFLSYVSNGKSLADMATNIIMDNCKVGNHALHLGCISKISSNNKCKQIYVSLKSNKLKKVLKMLEATFHDPLDIIRLASDTARRCLAQKKQPRPRQSMKRSKPYKYFPLAKKTIKVPHYMDRLMLHSEFSHRIHCYKAQKRLVKEMIKSLSSAVSEDSARKIISTVFSSYRSIEIKQVGMANSSYRLICPFMYDAPEELRNIHQLNIIKYVISKAVSKARFSPERKRLLTSLQSQPHKLYPTIQMEPLADLPGCVLVGTRKYNGVSYSGGYAPLEKIAYPDNVVVKPGEGRLVYDGSGFVPELMALRETVNVESISVRFEGGYNKYYYNMTDGTQVDERNFAIDSPDFIVKSHVLTTANALIKLGFDMGRIIWCGYKHGWVADFVLSEVVGDTDVPVFNGRYWLLSRELRVEDLVGPDMKIKDGDEIKMENIDKYNIRIVNTNNEVMNLNKDSNKESSQSGDSPSNSAEGSFSTILGNITPGGVKNLVKDASYIPERNTLVIDLDAPDFVYSIGGNL</sequence>
<dbReference type="STRING" id="1537102.L1LFS7"/>
<dbReference type="Proteomes" id="UP000031512">
    <property type="component" value="Unassembled WGS sequence"/>
</dbReference>
<gene>
    <name evidence="3" type="ORF">BEWA_043030</name>
</gene>
<protein>
    <recommendedName>
        <fullName evidence="5">Rhoptry neck protein 5</fullName>
    </recommendedName>
</protein>
<feature type="transmembrane region" description="Helical" evidence="2">
    <location>
        <begin position="12"/>
        <end position="30"/>
    </location>
</feature>
<evidence type="ECO:0000256" key="2">
    <source>
        <dbReference type="SAM" id="Phobius"/>
    </source>
</evidence>
<dbReference type="OrthoDB" id="329794at2759"/>
<proteinExistence type="predicted"/>
<dbReference type="KEGG" id="beq:BEWA_043030"/>
<evidence type="ECO:0000313" key="4">
    <source>
        <dbReference type="Proteomes" id="UP000031512"/>
    </source>
</evidence>
<feature type="region of interest" description="Disordered" evidence="1">
    <location>
        <begin position="58"/>
        <end position="125"/>
    </location>
</feature>
<feature type="region of interest" description="Disordered" evidence="1">
    <location>
        <begin position="1280"/>
        <end position="1303"/>
    </location>
</feature>
<organism evidence="3 4">
    <name type="scientific">Theileria equi strain WA</name>
    <dbReference type="NCBI Taxonomy" id="1537102"/>
    <lineage>
        <taxon>Eukaryota</taxon>
        <taxon>Sar</taxon>
        <taxon>Alveolata</taxon>
        <taxon>Apicomplexa</taxon>
        <taxon>Aconoidasida</taxon>
        <taxon>Piroplasmida</taxon>
        <taxon>Theileriidae</taxon>
        <taxon>Theileria</taxon>
    </lineage>
</organism>
<evidence type="ECO:0000313" key="3">
    <source>
        <dbReference type="EMBL" id="EKX74262.1"/>
    </source>
</evidence>
<dbReference type="GeneID" id="15807710"/>
<feature type="compositionally biased region" description="Basic and acidic residues" evidence="1">
    <location>
        <begin position="91"/>
        <end position="105"/>
    </location>
</feature>
<keyword evidence="2" id="KW-1133">Transmembrane helix</keyword>
<reference evidence="3 4" key="1">
    <citation type="journal article" date="2012" name="BMC Genomics">
        <title>Comparative genomic analysis and phylogenetic position of Theileria equi.</title>
        <authorList>
            <person name="Kappmeyer L.S."/>
            <person name="Thiagarajan M."/>
            <person name="Herndon D.R."/>
            <person name="Ramsay J.D."/>
            <person name="Caler E."/>
            <person name="Djikeng A."/>
            <person name="Gillespie J.J."/>
            <person name="Lau A.O."/>
            <person name="Roalson E.H."/>
            <person name="Silva J.C."/>
            <person name="Silva M.G."/>
            <person name="Suarez C.E."/>
            <person name="Ueti M.W."/>
            <person name="Nene V.M."/>
            <person name="Mealey R.H."/>
            <person name="Knowles D.P."/>
            <person name="Brayton K.A."/>
        </authorList>
    </citation>
    <scope>NUCLEOTIDE SEQUENCE [LARGE SCALE GENOMIC DNA]</scope>
    <source>
        <strain evidence="3 4">WA</strain>
    </source>
</reference>
<keyword evidence="4" id="KW-1185">Reference proteome</keyword>
<accession>L1LFS7</accession>
<evidence type="ECO:0000256" key="1">
    <source>
        <dbReference type="SAM" id="MobiDB-lite"/>
    </source>
</evidence>
<dbReference type="EMBL" id="ACOU01000002">
    <property type="protein sequence ID" value="EKX74262.1"/>
    <property type="molecule type" value="Genomic_DNA"/>
</dbReference>
<keyword evidence="2" id="KW-0472">Membrane</keyword>
<dbReference type="eggNOG" id="ENOG502STJC">
    <property type="taxonomic scope" value="Eukaryota"/>
</dbReference>
<comment type="caution">
    <text evidence="3">The sequence shown here is derived from an EMBL/GenBank/DDBJ whole genome shotgun (WGS) entry which is preliminary data.</text>
</comment>
<evidence type="ECO:0008006" key="5">
    <source>
        <dbReference type="Google" id="ProtNLM"/>
    </source>
</evidence>
<name>L1LFS7_THEEQ</name>